<sequence length="36" mass="3799">MEQVTVVVAAVTVRVSMAMEVLSLVKIPGKGKVAQE</sequence>
<protein>
    <submittedName>
        <fullName evidence="1">Uncharacterized protein</fullName>
    </submittedName>
</protein>
<evidence type="ECO:0000313" key="2">
    <source>
        <dbReference type="Proteomes" id="UP000434957"/>
    </source>
</evidence>
<keyword evidence="2" id="KW-1185">Reference proteome</keyword>
<dbReference type="EMBL" id="QXFT01003309">
    <property type="protein sequence ID" value="KAE9287115.1"/>
    <property type="molecule type" value="Genomic_DNA"/>
</dbReference>
<dbReference type="AlphaFoldDB" id="A0A6A4CB28"/>
<name>A0A6A4CB28_9STRA</name>
<organism evidence="1 2">
    <name type="scientific">Phytophthora rubi</name>
    <dbReference type="NCBI Taxonomy" id="129364"/>
    <lineage>
        <taxon>Eukaryota</taxon>
        <taxon>Sar</taxon>
        <taxon>Stramenopiles</taxon>
        <taxon>Oomycota</taxon>
        <taxon>Peronosporomycetes</taxon>
        <taxon>Peronosporales</taxon>
        <taxon>Peronosporaceae</taxon>
        <taxon>Phytophthora</taxon>
    </lineage>
</organism>
<reference evidence="1 2" key="1">
    <citation type="submission" date="2018-08" db="EMBL/GenBank/DDBJ databases">
        <title>Genomic investigation of the strawberry pathogen Phytophthora fragariae indicates pathogenicity is determined by transcriptional variation in three key races.</title>
        <authorList>
            <person name="Adams T.M."/>
            <person name="Armitage A.D."/>
            <person name="Sobczyk M.K."/>
            <person name="Bates H.J."/>
            <person name="Dunwell J.M."/>
            <person name="Nellist C.F."/>
            <person name="Harrison R.J."/>
        </authorList>
    </citation>
    <scope>NUCLEOTIDE SEQUENCE [LARGE SCALE GENOMIC DNA]</scope>
    <source>
        <strain evidence="1 2">SCRP333</strain>
    </source>
</reference>
<gene>
    <name evidence="1" type="ORF">PR003_g26132</name>
</gene>
<evidence type="ECO:0000313" key="1">
    <source>
        <dbReference type="EMBL" id="KAE9287115.1"/>
    </source>
</evidence>
<dbReference type="Proteomes" id="UP000434957">
    <property type="component" value="Unassembled WGS sequence"/>
</dbReference>
<accession>A0A6A4CB28</accession>
<proteinExistence type="predicted"/>
<comment type="caution">
    <text evidence="1">The sequence shown here is derived from an EMBL/GenBank/DDBJ whole genome shotgun (WGS) entry which is preliminary data.</text>
</comment>